<dbReference type="RefSeq" id="WP_201349130.1">
    <property type="nucleotide sequence ID" value="NZ_AP014546.1"/>
</dbReference>
<evidence type="ECO:0000256" key="5">
    <source>
        <dbReference type="ARBA" id="ARBA00022989"/>
    </source>
</evidence>
<keyword evidence="6 7" id="KW-0472">Membrane</keyword>
<accession>A0A7R6SV74</accession>
<feature type="domain" description="GGDEF" evidence="11">
    <location>
        <begin position="550"/>
        <end position="685"/>
    </location>
</feature>
<dbReference type="PROSITE" id="PS50887">
    <property type="entry name" value="GGDEF"/>
    <property type="match status" value="1"/>
</dbReference>
<evidence type="ECO:0000256" key="6">
    <source>
        <dbReference type="ARBA" id="ARBA00023136"/>
    </source>
</evidence>
<dbReference type="InterPro" id="IPR035965">
    <property type="entry name" value="PAS-like_dom_sf"/>
</dbReference>
<dbReference type="KEGG" id="njp:NEJAP_0470"/>
<feature type="domain" description="PAS" evidence="8">
    <location>
        <begin position="392"/>
        <end position="437"/>
    </location>
</feature>
<organism evidence="12 13">
    <name type="scientific">Neptunomonas japonica JAMM 1380</name>
    <dbReference type="NCBI Taxonomy" id="1441457"/>
    <lineage>
        <taxon>Bacteria</taxon>
        <taxon>Pseudomonadati</taxon>
        <taxon>Pseudomonadota</taxon>
        <taxon>Gammaproteobacteria</taxon>
        <taxon>Oceanospirillales</taxon>
        <taxon>Oceanospirillaceae</taxon>
        <taxon>Neptunomonas</taxon>
    </lineage>
</organism>
<dbReference type="EMBL" id="AP014546">
    <property type="protein sequence ID" value="BBB28427.1"/>
    <property type="molecule type" value="Genomic_DNA"/>
</dbReference>
<evidence type="ECO:0000256" key="7">
    <source>
        <dbReference type="SAM" id="Phobius"/>
    </source>
</evidence>
<evidence type="ECO:0000259" key="9">
    <source>
        <dbReference type="PROSITE" id="PS50113"/>
    </source>
</evidence>
<dbReference type="GO" id="GO:0005886">
    <property type="term" value="C:plasma membrane"/>
    <property type="evidence" value="ECO:0007669"/>
    <property type="project" value="UniProtKB-SubCell"/>
</dbReference>
<dbReference type="PROSITE" id="PS50883">
    <property type="entry name" value="EAL"/>
    <property type="match status" value="1"/>
</dbReference>
<comment type="subcellular location">
    <subcellularLocation>
        <location evidence="2">Cell membrane</location>
        <topology evidence="2">Multi-pass membrane protein</topology>
    </subcellularLocation>
</comment>
<keyword evidence="4 7" id="KW-0812">Transmembrane</keyword>
<dbReference type="Gene3D" id="3.30.70.270">
    <property type="match status" value="1"/>
</dbReference>
<dbReference type="InterPro" id="IPR001633">
    <property type="entry name" value="EAL_dom"/>
</dbReference>
<dbReference type="InterPro" id="IPR043128">
    <property type="entry name" value="Rev_trsase/Diguanyl_cyclase"/>
</dbReference>
<dbReference type="InterPro" id="IPR004010">
    <property type="entry name" value="Double_Cache_2"/>
</dbReference>
<dbReference type="NCBIfam" id="TIGR00254">
    <property type="entry name" value="GGDEF"/>
    <property type="match status" value="1"/>
</dbReference>
<dbReference type="CDD" id="cd01949">
    <property type="entry name" value="GGDEF"/>
    <property type="match status" value="1"/>
</dbReference>
<dbReference type="AlphaFoldDB" id="A0A7R6SV74"/>
<dbReference type="SUPFAM" id="SSF55073">
    <property type="entry name" value="Nucleotide cyclase"/>
    <property type="match status" value="1"/>
</dbReference>
<reference evidence="12 13" key="1">
    <citation type="journal article" date="2008" name="Int. J. Syst. Evol. Microbiol.">
        <title>Neptunomonas japonica sp. nov., an Osedax japonicus symbiont-like bacterium isolated from sediment adjacent to sperm whale carcasses off Kagoshima, Japan.</title>
        <authorList>
            <person name="Miyazaki M."/>
            <person name="Nogi Y."/>
            <person name="Fujiwara Y."/>
            <person name="Kawato M."/>
            <person name="Kubokawa K."/>
            <person name="Horikoshi K."/>
        </authorList>
    </citation>
    <scope>NUCLEOTIDE SEQUENCE [LARGE SCALE GENOMIC DNA]</scope>
    <source>
        <strain evidence="12 13">JAMM 1380</strain>
    </source>
</reference>
<dbReference type="Pfam" id="PF00563">
    <property type="entry name" value="EAL"/>
    <property type="match status" value="1"/>
</dbReference>
<dbReference type="PROSITE" id="PS50113">
    <property type="entry name" value="PAC"/>
    <property type="match status" value="1"/>
</dbReference>
<keyword evidence="13" id="KW-1185">Reference proteome</keyword>
<dbReference type="InterPro" id="IPR035919">
    <property type="entry name" value="EAL_sf"/>
</dbReference>
<evidence type="ECO:0000313" key="12">
    <source>
        <dbReference type="EMBL" id="BBB28427.1"/>
    </source>
</evidence>
<dbReference type="FunFam" id="3.30.70.270:FF:000001">
    <property type="entry name" value="Diguanylate cyclase domain protein"/>
    <property type="match status" value="1"/>
</dbReference>
<dbReference type="SMART" id="SM00052">
    <property type="entry name" value="EAL"/>
    <property type="match status" value="1"/>
</dbReference>
<evidence type="ECO:0000256" key="2">
    <source>
        <dbReference type="ARBA" id="ARBA00004651"/>
    </source>
</evidence>
<gene>
    <name evidence="12" type="ORF">NEJAP_0470</name>
</gene>
<evidence type="ECO:0000256" key="4">
    <source>
        <dbReference type="ARBA" id="ARBA00022692"/>
    </source>
</evidence>
<dbReference type="Pfam" id="PF13426">
    <property type="entry name" value="PAS_9"/>
    <property type="match status" value="1"/>
</dbReference>
<feature type="domain" description="PAC" evidence="9">
    <location>
        <begin position="463"/>
        <end position="517"/>
    </location>
</feature>
<name>A0A7R6SV74_9GAMM</name>
<evidence type="ECO:0000259" key="11">
    <source>
        <dbReference type="PROSITE" id="PS50887"/>
    </source>
</evidence>
<dbReference type="Pfam" id="PF00990">
    <property type="entry name" value="GGDEF"/>
    <property type="match status" value="1"/>
</dbReference>
<dbReference type="NCBIfam" id="TIGR00229">
    <property type="entry name" value="sensory_box"/>
    <property type="match status" value="1"/>
</dbReference>
<dbReference type="InterPro" id="IPR000700">
    <property type="entry name" value="PAS-assoc_C"/>
</dbReference>
<dbReference type="InterPro" id="IPR052155">
    <property type="entry name" value="Biofilm_reg_signaling"/>
</dbReference>
<dbReference type="Gene3D" id="3.30.450.20">
    <property type="entry name" value="PAS domain"/>
    <property type="match status" value="3"/>
</dbReference>
<feature type="transmembrane region" description="Helical" evidence="7">
    <location>
        <begin position="343"/>
        <end position="364"/>
    </location>
</feature>
<keyword evidence="3" id="KW-1003">Cell membrane</keyword>
<proteinExistence type="predicted"/>
<dbReference type="CDD" id="cd00130">
    <property type="entry name" value="PAS"/>
    <property type="match status" value="1"/>
</dbReference>
<evidence type="ECO:0000256" key="3">
    <source>
        <dbReference type="ARBA" id="ARBA00022475"/>
    </source>
</evidence>
<sequence length="949" mass="107355">MGDDGSSTTFIDHCFWFFVSREYAADSKRTALLYQEILNSQKDRLRTELSSAQDYIRFMNQQADAVLMQNVKDQVDQAYSVAISIYRRLNGSSSKEEIQQVIREALRHIRFSNGRGYVFIDDMDGRCVLLPTAPELEGQSLWNNQDDNGLYIMRSLIDAVKNPSGAGYSRYRWYPPGNADEMKEKITYVRHFEPFDWVIGAGDYIFQTENDLKDQALKRISAQRFGRNGYIAVLDLAGNVLYTPYTSATSLPTHYSTFSDVQEQRVVGDIMEIAEQGGGFAEYDWFIPNGDDKSAQNLTAKLSLVDVVPLWDWVLVAGVYPEEFQEIFHRQQKELQDKLNADAWFLLLSLSCAGFFMMLVVWIYGQWLKRLFLKYSADIEAKQEQIEGDARSLKIASRVFDTAREGIMVTDPDNRIVAVNSSFTEITGYAASEVVGQLPSLLASGRHSPDFYRGIWEALAVSDQWSGEIWNNTKSGQTFPEQLSISVSRDEVGEVVNYIATFSDVTDKKRAEEQLRYLAEYDDLTGLPNRRLLMDRVVQTIARAKRHELRRFSLMFIDLDRFKNINDSLGHSVGDLVLQEVAQRLQGAVREIDTVSRIGGDEFVILVTGKGSDAVISAANLAHRLLKMVSEPIQDQDLDLVVTPSIGIVSYPADGEDFETLLRNADAALYHAKSRGRSNYQFYDCKMNEKASARLKLENALRQAIEKGEMQLYYQPQYKLGTNELSGCEVLLRWFHGGELISPEVFIPLAEETGFILPLGKWVLEEGCRQGAEWLEEGVNVPSIAINVSAFQFRQEFYRTVDSVLRHTGFPPDLLVLEVTESALMSDVSRTEFLLTQFRELGIQIALDDFGTGYSSLAYLKKFSLDKLKIDRAFIDGLPDDQDDIAITSSILDVAKHLGLETIAEGVETEAQLNFLKAYGCDQVQGFYFSKPLPLNEFELLISSANDRP</sequence>
<dbReference type="InterPro" id="IPR000160">
    <property type="entry name" value="GGDEF_dom"/>
</dbReference>
<dbReference type="CDD" id="cd01948">
    <property type="entry name" value="EAL"/>
    <property type="match status" value="1"/>
</dbReference>
<dbReference type="Proteomes" id="UP000595332">
    <property type="component" value="Chromosome"/>
</dbReference>
<dbReference type="GO" id="GO:0003824">
    <property type="term" value="F:catalytic activity"/>
    <property type="evidence" value="ECO:0007669"/>
    <property type="project" value="UniProtKB-ARBA"/>
</dbReference>
<dbReference type="SMART" id="SM00091">
    <property type="entry name" value="PAS"/>
    <property type="match status" value="1"/>
</dbReference>
<dbReference type="Pfam" id="PF08269">
    <property type="entry name" value="dCache_2"/>
    <property type="match status" value="1"/>
</dbReference>
<dbReference type="SUPFAM" id="SSF141868">
    <property type="entry name" value="EAL domain-like"/>
    <property type="match status" value="1"/>
</dbReference>
<dbReference type="PANTHER" id="PTHR44757">
    <property type="entry name" value="DIGUANYLATE CYCLASE DGCP"/>
    <property type="match status" value="1"/>
</dbReference>
<comment type="cofactor">
    <cofactor evidence="1">
        <name>Mg(2+)</name>
        <dbReference type="ChEBI" id="CHEBI:18420"/>
    </cofactor>
</comment>
<dbReference type="SMART" id="SM00267">
    <property type="entry name" value="GGDEF"/>
    <property type="match status" value="1"/>
</dbReference>
<evidence type="ECO:0000313" key="13">
    <source>
        <dbReference type="Proteomes" id="UP000595332"/>
    </source>
</evidence>
<keyword evidence="5 7" id="KW-1133">Transmembrane helix</keyword>
<dbReference type="SMART" id="SM01049">
    <property type="entry name" value="Cache_2"/>
    <property type="match status" value="1"/>
</dbReference>
<feature type="domain" description="EAL" evidence="10">
    <location>
        <begin position="694"/>
        <end position="946"/>
    </location>
</feature>
<evidence type="ECO:0000256" key="1">
    <source>
        <dbReference type="ARBA" id="ARBA00001946"/>
    </source>
</evidence>
<evidence type="ECO:0000259" key="10">
    <source>
        <dbReference type="PROSITE" id="PS50883"/>
    </source>
</evidence>
<evidence type="ECO:0000259" key="8">
    <source>
        <dbReference type="PROSITE" id="PS50112"/>
    </source>
</evidence>
<protein>
    <submittedName>
        <fullName evidence="12">Signal transduction protein</fullName>
    </submittedName>
</protein>
<dbReference type="PROSITE" id="PS50112">
    <property type="entry name" value="PAS"/>
    <property type="match status" value="1"/>
</dbReference>
<dbReference type="InterPro" id="IPR029787">
    <property type="entry name" value="Nucleotide_cyclase"/>
</dbReference>
<dbReference type="PANTHER" id="PTHR44757:SF2">
    <property type="entry name" value="BIOFILM ARCHITECTURE MAINTENANCE PROTEIN MBAA"/>
    <property type="match status" value="1"/>
</dbReference>
<dbReference type="SUPFAM" id="SSF55785">
    <property type="entry name" value="PYP-like sensor domain (PAS domain)"/>
    <property type="match status" value="1"/>
</dbReference>
<dbReference type="Gene3D" id="3.20.20.450">
    <property type="entry name" value="EAL domain"/>
    <property type="match status" value="1"/>
</dbReference>
<dbReference type="InterPro" id="IPR033480">
    <property type="entry name" value="sCache_2"/>
</dbReference>
<dbReference type="InterPro" id="IPR000014">
    <property type="entry name" value="PAS"/>
</dbReference>